<evidence type="ECO:0000259" key="3">
    <source>
        <dbReference type="Pfam" id="PF14258"/>
    </source>
</evidence>
<keyword evidence="2" id="KW-1133">Transmembrane helix</keyword>
<name>A0ABD5QFN0_9EURY</name>
<evidence type="ECO:0000313" key="4">
    <source>
        <dbReference type="EMBL" id="MFC4987832.1"/>
    </source>
</evidence>
<feature type="transmembrane region" description="Helical" evidence="2">
    <location>
        <begin position="284"/>
        <end position="302"/>
    </location>
</feature>
<feature type="domain" description="DUF4350" evidence="3">
    <location>
        <begin position="45"/>
        <end position="252"/>
    </location>
</feature>
<comment type="caution">
    <text evidence="4">The sequence shown here is derived from an EMBL/GenBank/DDBJ whole genome shotgun (WGS) entry which is preliminary data.</text>
</comment>
<evidence type="ECO:0000256" key="2">
    <source>
        <dbReference type="SAM" id="Phobius"/>
    </source>
</evidence>
<dbReference type="AlphaFoldDB" id="A0ABD5QFN0"/>
<accession>A0ABD5QFN0</accession>
<sequence>MVGVEWLRKRGGGADWPRVLLVALAATVLLAVGVAAATSTTSFGPYNPGWDGSSDLRSQIQAEPGVEAELLRDTAGYEGIEPEGTVAFVAAPDEPYTGEDAERLRSFVENGGTLVVLENFGEGGNTVLAAVGADARFHGDLLRDEQNHFRGPPMPIADNVTDHELTDGVTQLTLNYATAVEPGEATVLVRTSDVTYLGSEETELAEVEELDAYPVATSENVSAGTVVAVGDPSITINSMLAEPDNAAFVSGLYEDADRVVLDVSHVGDVPPLAAAILTLRDSPFLQVVVGFGAIGAVAVLSGRRLPTDRLRRTRAGRARDLERAEPGRELSTADRAAYLRKRYPDWDDDRIERVTAAVERAERRGPDGPGTEPTRGSDEHDQ</sequence>
<gene>
    <name evidence="4" type="ORF">ACFPFO_08645</name>
</gene>
<evidence type="ECO:0000256" key="1">
    <source>
        <dbReference type="SAM" id="MobiDB-lite"/>
    </source>
</evidence>
<keyword evidence="2" id="KW-0472">Membrane</keyword>
<dbReference type="EMBL" id="JBHSJG010000032">
    <property type="protein sequence ID" value="MFC4987832.1"/>
    <property type="molecule type" value="Genomic_DNA"/>
</dbReference>
<feature type="compositionally biased region" description="Basic and acidic residues" evidence="1">
    <location>
        <begin position="357"/>
        <end position="366"/>
    </location>
</feature>
<organism evidence="4 5">
    <name type="scientific">Saliphagus infecundisoli</name>
    <dbReference type="NCBI Taxonomy" id="1849069"/>
    <lineage>
        <taxon>Archaea</taxon>
        <taxon>Methanobacteriati</taxon>
        <taxon>Methanobacteriota</taxon>
        <taxon>Stenosarchaea group</taxon>
        <taxon>Halobacteria</taxon>
        <taxon>Halobacteriales</taxon>
        <taxon>Natrialbaceae</taxon>
        <taxon>Saliphagus</taxon>
    </lineage>
</organism>
<reference evidence="4 5" key="1">
    <citation type="journal article" date="2019" name="Int. J. Syst. Evol. Microbiol.">
        <title>The Global Catalogue of Microorganisms (GCM) 10K type strain sequencing project: providing services to taxonomists for standard genome sequencing and annotation.</title>
        <authorList>
            <consortium name="The Broad Institute Genomics Platform"/>
            <consortium name="The Broad Institute Genome Sequencing Center for Infectious Disease"/>
            <person name="Wu L."/>
            <person name="Ma J."/>
        </authorList>
    </citation>
    <scope>NUCLEOTIDE SEQUENCE [LARGE SCALE GENOMIC DNA]</scope>
    <source>
        <strain evidence="4 5">CGMCC 1.15824</strain>
    </source>
</reference>
<dbReference type="InterPro" id="IPR029062">
    <property type="entry name" value="Class_I_gatase-like"/>
</dbReference>
<dbReference type="RefSeq" id="WP_224828307.1">
    <property type="nucleotide sequence ID" value="NZ_JAIVEF010000005.1"/>
</dbReference>
<dbReference type="Pfam" id="PF14258">
    <property type="entry name" value="DUF4350"/>
    <property type="match status" value="1"/>
</dbReference>
<dbReference type="Gene3D" id="3.40.50.880">
    <property type="match status" value="1"/>
</dbReference>
<dbReference type="Proteomes" id="UP001595925">
    <property type="component" value="Unassembled WGS sequence"/>
</dbReference>
<feature type="region of interest" description="Disordered" evidence="1">
    <location>
        <begin position="357"/>
        <end position="382"/>
    </location>
</feature>
<protein>
    <submittedName>
        <fullName evidence="4">DUF4350 domain-containing protein</fullName>
    </submittedName>
</protein>
<dbReference type="InterPro" id="IPR025646">
    <property type="entry name" value="DUF4350"/>
</dbReference>
<evidence type="ECO:0000313" key="5">
    <source>
        <dbReference type="Proteomes" id="UP001595925"/>
    </source>
</evidence>
<proteinExistence type="predicted"/>
<keyword evidence="5" id="KW-1185">Reference proteome</keyword>
<keyword evidence="2" id="KW-0812">Transmembrane</keyword>